<comment type="caution">
    <text evidence="1">The sequence shown here is derived from an EMBL/GenBank/DDBJ whole genome shotgun (WGS) entry which is preliminary data.</text>
</comment>
<sequence length="240" mass="27904">KLPSNLNDTDRNAGFLELVEGQSINNDNDLIEVEEDFGSEIKSPSKKNNQHVAEEGKRIIKKTDAVPDQHFKEMKQESLLSKAWPRAIRRLFEYDQKEFITIREEIESRVVTLWLANNRGWKLALQVVGGNNKMMQKYKDQIGISQIKRKYREEFTSTSSESKSEERKSVSYNKNKKRRNGYYSFCNKRPHESNGLLKSIKDPDSNKMIDNTQRIVQTKLSLKEVDVKQLVVGRIHQISS</sequence>
<reference evidence="1" key="1">
    <citation type="submission" date="2021-06" db="EMBL/GenBank/DDBJ databases">
        <authorList>
            <person name="Kallberg Y."/>
            <person name="Tangrot J."/>
            <person name="Rosling A."/>
        </authorList>
    </citation>
    <scope>NUCLEOTIDE SEQUENCE</scope>
    <source>
        <strain evidence="1">MA461A</strain>
    </source>
</reference>
<evidence type="ECO:0000313" key="1">
    <source>
        <dbReference type="EMBL" id="CAG8572463.1"/>
    </source>
</evidence>
<name>A0ACA9M6A2_9GLOM</name>
<accession>A0ACA9M6A2</accession>
<gene>
    <name evidence="1" type="ORF">RPERSI_LOCUS4813</name>
</gene>
<proteinExistence type="predicted"/>
<feature type="non-terminal residue" evidence="1">
    <location>
        <position position="1"/>
    </location>
</feature>
<organism evidence="1 2">
    <name type="scientific">Racocetra persica</name>
    <dbReference type="NCBI Taxonomy" id="160502"/>
    <lineage>
        <taxon>Eukaryota</taxon>
        <taxon>Fungi</taxon>
        <taxon>Fungi incertae sedis</taxon>
        <taxon>Mucoromycota</taxon>
        <taxon>Glomeromycotina</taxon>
        <taxon>Glomeromycetes</taxon>
        <taxon>Diversisporales</taxon>
        <taxon>Gigasporaceae</taxon>
        <taxon>Racocetra</taxon>
    </lineage>
</organism>
<dbReference type="EMBL" id="CAJVQC010006870">
    <property type="protein sequence ID" value="CAG8572463.1"/>
    <property type="molecule type" value="Genomic_DNA"/>
</dbReference>
<protein>
    <submittedName>
        <fullName evidence="1">15826_t:CDS:1</fullName>
    </submittedName>
</protein>
<keyword evidence="2" id="KW-1185">Reference proteome</keyword>
<dbReference type="Proteomes" id="UP000789920">
    <property type="component" value="Unassembled WGS sequence"/>
</dbReference>
<evidence type="ECO:0000313" key="2">
    <source>
        <dbReference type="Proteomes" id="UP000789920"/>
    </source>
</evidence>